<organism evidence="1 2">
    <name type="scientific">Streblomastix strix</name>
    <dbReference type="NCBI Taxonomy" id="222440"/>
    <lineage>
        <taxon>Eukaryota</taxon>
        <taxon>Metamonada</taxon>
        <taxon>Preaxostyla</taxon>
        <taxon>Oxymonadida</taxon>
        <taxon>Streblomastigidae</taxon>
        <taxon>Streblomastix</taxon>
    </lineage>
</organism>
<evidence type="ECO:0000313" key="1">
    <source>
        <dbReference type="EMBL" id="KAA6366062.1"/>
    </source>
</evidence>
<comment type="caution">
    <text evidence="1">The sequence shown here is derived from an EMBL/GenBank/DDBJ whole genome shotgun (WGS) entry which is preliminary data.</text>
</comment>
<name>A0A5J4U7X6_9EUKA</name>
<accession>A0A5J4U7X6</accession>
<dbReference type="EMBL" id="SNRW01019776">
    <property type="protein sequence ID" value="KAA6366062.1"/>
    <property type="molecule type" value="Genomic_DNA"/>
</dbReference>
<dbReference type="AlphaFoldDB" id="A0A5J4U7X6"/>
<proteinExistence type="predicted"/>
<reference evidence="1 2" key="1">
    <citation type="submission" date="2019-03" db="EMBL/GenBank/DDBJ databases">
        <title>Single cell metagenomics reveals metabolic interactions within the superorganism composed of flagellate Streblomastix strix and complex community of Bacteroidetes bacteria on its surface.</title>
        <authorList>
            <person name="Treitli S.C."/>
            <person name="Kolisko M."/>
            <person name="Husnik F."/>
            <person name="Keeling P."/>
            <person name="Hampl V."/>
        </authorList>
    </citation>
    <scope>NUCLEOTIDE SEQUENCE [LARGE SCALE GENOMIC DNA]</scope>
    <source>
        <strain evidence="1">ST1C</strain>
    </source>
</reference>
<gene>
    <name evidence="1" type="ORF">EZS28_038411</name>
</gene>
<dbReference type="Proteomes" id="UP000324800">
    <property type="component" value="Unassembled WGS sequence"/>
</dbReference>
<evidence type="ECO:0000313" key="2">
    <source>
        <dbReference type="Proteomes" id="UP000324800"/>
    </source>
</evidence>
<sequence>MGFQITEAYKVEAIDGNILLLGIPEIEEVYDEFEVSSTFSAIYEPQYIQFANDEEIMEELRKSNFVNSIYRKSQSKLIPVIKFTFELILEGVKVNYSLTFPEFMKGVTFVVKGELTIKYELRVDISLADRTMFLNTISRFSNKYSFVLTFSVGTPEKGITKDLTDRLKNKLAENDIDKDFAFSLIKVFIRTFIPLVNFEFRAEFVLVFSLKVELKITVEDVYTTEEGFRLTSDGLESFRNSDSYSQKTDFEICGTILLKVGVRITFKGVACLIFEAAFKYEIGLYFKITGVAKAKVLSDLYGTEDGHESGALLDLDSYCVALYAELGIYMEMSVTGTINLIILKLESKKVLLAVDIPLLSIGFTQYIELLPTQRALVFSSDGVCTLPVINVNVIDMLTNKTENKQVEKNSLIDVFDVISSSSNFYLDNSDKYNPLLRLKPEHSFNFSDKLTLPMKKEKGWRNFFPKLDLSELSVKITGKRGLIHYELGTLNANTVLDISFVPILIESLSAQYEAVVQDPEYAILHPDLNASELIYNKQTTSSEMEDFQIGRLVHVIPNYFPSNIKITSFIYQIEKGAEFIVGGVSGLILSESEGITHAYFRIKEEANAIGNYLTILDWSKEIKIKITSNQEEHNISSSNVRGILASPIPMLDFDFQ</sequence>
<protein>
    <submittedName>
        <fullName evidence="1">Uncharacterized protein</fullName>
    </submittedName>
</protein>
<feature type="non-terminal residue" evidence="1">
    <location>
        <position position="656"/>
    </location>
</feature>